<dbReference type="STRING" id="3641.A0A061FRQ4"/>
<evidence type="ECO:0000256" key="1">
    <source>
        <dbReference type="ARBA" id="ARBA00022821"/>
    </source>
</evidence>
<dbReference type="EMBL" id="CM001888">
    <property type="protein sequence ID" value="EOY19347.1"/>
    <property type="molecule type" value="Genomic_DNA"/>
</dbReference>
<proteinExistence type="predicted"/>
<dbReference type="GO" id="GO:0006952">
    <property type="term" value="P:defense response"/>
    <property type="evidence" value="ECO:0007669"/>
    <property type="project" value="UniProtKB-KW"/>
</dbReference>
<organism evidence="2 3">
    <name type="scientific">Theobroma cacao</name>
    <name type="common">Cacao</name>
    <name type="synonym">Cocoa</name>
    <dbReference type="NCBI Taxonomy" id="3641"/>
    <lineage>
        <taxon>Eukaryota</taxon>
        <taxon>Viridiplantae</taxon>
        <taxon>Streptophyta</taxon>
        <taxon>Embryophyta</taxon>
        <taxon>Tracheophyta</taxon>
        <taxon>Spermatophyta</taxon>
        <taxon>Magnoliopsida</taxon>
        <taxon>eudicotyledons</taxon>
        <taxon>Gunneridae</taxon>
        <taxon>Pentapetalae</taxon>
        <taxon>rosids</taxon>
        <taxon>malvids</taxon>
        <taxon>Malvales</taxon>
        <taxon>Malvaceae</taxon>
        <taxon>Byttnerioideae</taxon>
        <taxon>Theobroma</taxon>
    </lineage>
</organism>
<dbReference type="PANTHER" id="PTHR36766">
    <property type="entry name" value="PLANT BROAD-SPECTRUM MILDEW RESISTANCE PROTEIN RPW8"/>
    <property type="match status" value="1"/>
</dbReference>
<dbReference type="InParanoid" id="A0A061FRQ4"/>
<dbReference type="SUPFAM" id="SSF52058">
    <property type="entry name" value="L domain-like"/>
    <property type="match status" value="1"/>
</dbReference>
<dbReference type="InterPro" id="IPR032675">
    <property type="entry name" value="LRR_dom_sf"/>
</dbReference>
<dbReference type="HOGENOM" id="CLU_1231742_0_0_1"/>
<reference evidence="2 3" key="1">
    <citation type="journal article" date="2013" name="Genome Biol.">
        <title>The genome sequence of the most widely cultivated cacao type and its use to identify candidate genes regulating pod color.</title>
        <authorList>
            <person name="Motamayor J.C."/>
            <person name="Mockaitis K."/>
            <person name="Schmutz J."/>
            <person name="Haiminen N."/>
            <person name="Iii D.L."/>
            <person name="Cornejo O."/>
            <person name="Findley S.D."/>
            <person name="Zheng P."/>
            <person name="Utro F."/>
            <person name="Royaert S."/>
            <person name="Saski C."/>
            <person name="Jenkins J."/>
            <person name="Podicheti R."/>
            <person name="Zhao M."/>
            <person name="Scheffler B.E."/>
            <person name="Stack J.C."/>
            <person name="Feltus F.A."/>
            <person name="Mustiga G.M."/>
            <person name="Amores F."/>
            <person name="Phillips W."/>
            <person name="Marelli J.P."/>
            <person name="May G.D."/>
            <person name="Shapiro H."/>
            <person name="Ma J."/>
            <person name="Bustamante C.D."/>
            <person name="Schnell R.J."/>
            <person name="Main D."/>
            <person name="Gilbert D."/>
            <person name="Parida L."/>
            <person name="Kuhn D.N."/>
        </authorList>
    </citation>
    <scope>NUCLEOTIDE SEQUENCE [LARGE SCALE GENOMIC DNA]</scope>
    <source>
        <strain evidence="3">cv. Matina 1-6</strain>
    </source>
</reference>
<dbReference type="Proteomes" id="UP000026915">
    <property type="component" value="Chromosome 10"/>
</dbReference>
<dbReference type="AlphaFoldDB" id="A0A061FRQ4"/>
<keyword evidence="3" id="KW-1185">Reference proteome</keyword>
<keyword evidence="1" id="KW-0611">Plant defense</keyword>
<protein>
    <submittedName>
        <fullName evidence="2">Uncharacterized protein</fullName>
    </submittedName>
</protein>
<accession>A0A061FRQ4</accession>
<dbReference type="Gramene" id="EOY19347">
    <property type="protein sequence ID" value="EOY19347"/>
    <property type="gene ID" value="TCM_044420"/>
</dbReference>
<sequence>MLPGSLTSLDIFDFPKLEILPSNGFQNLTSLETLCVGSCPNLRSLPEKDMLSSLLRLEIWGCEVLKEQCKKDKGPEWSNIEHIPYVQIHGSISMILDGPDSGDGSGSDDYDSKEKDQSFRLTRIICHVEICVVAVFPANLILSFLDGISDTAVATIKTNTQAFALPFCPKSSYLLELYFVVNPCRSSKLSITHVLLKTFRWFFILMNGLDTFSETEYISIVASIL</sequence>
<dbReference type="Gene3D" id="3.80.10.10">
    <property type="entry name" value="Ribonuclease Inhibitor"/>
    <property type="match status" value="1"/>
</dbReference>
<name>A0A061FRQ4_THECC</name>
<dbReference type="eggNOG" id="ENOG502SCH9">
    <property type="taxonomic scope" value="Eukaryota"/>
</dbReference>
<evidence type="ECO:0000313" key="2">
    <source>
        <dbReference type="EMBL" id="EOY19347.1"/>
    </source>
</evidence>
<evidence type="ECO:0000313" key="3">
    <source>
        <dbReference type="Proteomes" id="UP000026915"/>
    </source>
</evidence>
<dbReference type="PANTHER" id="PTHR36766:SF40">
    <property type="entry name" value="DISEASE RESISTANCE PROTEIN RGA3"/>
    <property type="match status" value="1"/>
</dbReference>
<gene>
    <name evidence="2" type="ORF">TCM_044420</name>
</gene>